<dbReference type="PANTHER" id="PTHR11860">
    <property type="entry name" value="POLYMERIC-IMMUNOGLOBULIN RECEPTOR"/>
    <property type="match status" value="1"/>
</dbReference>
<dbReference type="InterPro" id="IPR003599">
    <property type="entry name" value="Ig_sub"/>
</dbReference>
<dbReference type="InterPro" id="IPR013106">
    <property type="entry name" value="Ig_V-set"/>
</dbReference>
<dbReference type="InterPro" id="IPR036179">
    <property type="entry name" value="Ig-like_dom_sf"/>
</dbReference>
<feature type="domain" description="Immunoglobulin" evidence="4">
    <location>
        <begin position="18"/>
        <end position="118"/>
    </location>
</feature>
<reference evidence="5" key="1">
    <citation type="submission" date="2021-04" db="EMBL/GenBank/DDBJ databases">
        <authorList>
            <consortium name="Wellcome Sanger Institute Data Sharing"/>
        </authorList>
    </citation>
    <scope>NUCLEOTIDE SEQUENCE [LARGE SCALE GENOMIC DNA]</scope>
</reference>
<dbReference type="Gene3D" id="2.60.40.10">
    <property type="entry name" value="Immunoglobulins"/>
    <property type="match status" value="1"/>
</dbReference>
<protein>
    <recommendedName>
        <fullName evidence="4">Immunoglobulin domain-containing protein</fullName>
    </recommendedName>
</protein>
<name>A0A671YSD9_SPAAU</name>
<evidence type="ECO:0000259" key="4">
    <source>
        <dbReference type="SMART" id="SM00409"/>
    </source>
</evidence>
<evidence type="ECO:0000256" key="2">
    <source>
        <dbReference type="ARBA" id="ARBA00022692"/>
    </source>
</evidence>
<keyword evidence="2" id="KW-0812">Transmembrane</keyword>
<evidence type="ECO:0000256" key="3">
    <source>
        <dbReference type="ARBA" id="ARBA00023136"/>
    </source>
</evidence>
<dbReference type="InterPro" id="IPR050671">
    <property type="entry name" value="CD300_family_receptors"/>
</dbReference>
<dbReference type="SMART" id="SM00409">
    <property type="entry name" value="IG"/>
    <property type="match status" value="1"/>
</dbReference>
<accession>A0A671YSD9</accession>
<dbReference type="InterPro" id="IPR013783">
    <property type="entry name" value="Ig-like_fold"/>
</dbReference>
<dbReference type="InParanoid" id="A0A671YSD9"/>
<proteinExistence type="predicted"/>
<evidence type="ECO:0000256" key="1">
    <source>
        <dbReference type="ARBA" id="ARBA00004370"/>
    </source>
</evidence>
<reference evidence="5" key="2">
    <citation type="submission" date="2025-08" db="UniProtKB">
        <authorList>
            <consortium name="Ensembl"/>
        </authorList>
    </citation>
    <scope>IDENTIFICATION</scope>
</reference>
<dbReference type="Proteomes" id="UP000472265">
    <property type="component" value="Chromosome 7"/>
</dbReference>
<dbReference type="Ensembl" id="ENSSAUT00010068874.1">
    <property type="protein sequence ID" value="ENSSAUP00010065758.1"/>
    <property type="gene ID" value="ENSSAUG00010026287.1"/>
</dbReference>
<reference evidence="5" key="3">
    <citation type="submission" date="2025-09" db="UniProtKB">
        <authorList>
            <consortium name="Ensembl"/>
        </authorList>
    </citation>
    <scope>IDENTIFICATION</scope>
</reference>
<dbReference type="SUPFAM" id="SSF48726">
    <property type="entry name" value="Immunoglobulin"/>
    <property type="match status" value="1"/>
</dbReference>
<keyword evidence="3" id="KW-0472">Membrane</keyword>
<comment type="subcellular location">
    <subcellularLocation>
        <location evidence="1">Membrane</location>
    </subcellularLocation>
</comment>
<evidence type="ECO:0000313" key="5">
    <source>
        <dbReference type="Ensembl" id="ENSSAUP00010065758.1"/>
    </source>
</evidence>
<dbReference type="OMA" id="CTNEYLQ"/>
<dbReference type="PANTHER" id="PTHR11860:SF87">
    <property type="entry name" value="CMRF35-LIKE MOLECULE 8"/>
    <property type="match status" value="1"/>
</dbReference>
<sequence length="154" mass="16856">ETKREALCGDTGLVSAKLNIYTGAEGGSGSITCYISKPKNIKFFCKEECKAEGILVKTEDVRGQNGRFSTEYEGESSGRGVLTVTITNLTKSDTGQYRCGLGTDLVPDSYSDFEIRVSDGEFLLKVFKPDLFSEFNDAGIFLLGPLWRPWSGVL</sequence>
<organism evidence="5 6">
    <name type="scientific">Sparus aurata</name>
    <name type="common">Gilthead sea bream</name>
    <dbReference type="NCBI Taxonomy" id="8175"/>
    <lineage>
        <taxon>Eukaryota</taxon>
        <taxon>Metazoa</taxon>
        <taxon>Chordata</taxon>
        <taxon>Craniata</taxon>
        <taxon>Vertebrata</taxon>
        <taxon>Euteleostomi</taxon>
        <taxon>Actinopterygii</taxon>
        <taxon>Neopterygii</taxon>
        <taxon>Teleostei</taxon>
        <taxon>Neoteleostei</taxon>
        <taxon>Acanthomorphata</taxon>
        <taxon>Eupercaria</taxon>
        <taxon>Spariformes</taxon>
        <taxon>Sparidae</taxon>
        <taxon>Sparus</taxon>
    </lineage>
</organism>
<dbReference type="Pfam" id="PF07686">
    <property type="entry name" value="V-set"/>
    <property type="match status" value="1"/>
</dbReference>
<evidence type="ECO:0000313" key="6">
    <source>
        <dbReference type="Proteomes" id="UP000472265"/>
    </source>
</evidence>
<dbReference type="GO" id="GO:0004888">
    <property type="term" value="F:transmembrane signaling receptor activity"/>
    <property type="evidence" value="ECO:0007669"/>
    <property type="project" value="TreeGrafter"/>
</dbReference>
<dbReference type="AlphaFoldDB" id="A0A671YSD9"/>
<keyword evidence="6" id="KW-1185">Reference proteome</keyword>
<dbReference type="GeneTree" id="ENSGT01120000272041"/>
<dbReference type="GO" id="GO:0005886">
    <property type="term" value="C:plasma membrane"/>
    <property type="evidence" value="ECO:0007669"/>
    <property type="project" value="TreeGrafter"/>
</dbReference>